<dbReference type="EC" id="2.1.1.63" evidence="3"/>
<dbReference type="InterPro" id="IPR036217">
    <property type="entry name" value="MethylDNA_cys_MeTrfase_DNAb"/>
</dbReference>
<protein>
    <recommendedName>
        <fullName evidence="3">methylated-DNA--[protein]-cysteine S-methyltransferase</fullName>
        <ecNumber evidence="3">2.1.1.63</ecNumber>
    </recommendedName>
</protein>
<keyword evidence="7" id="KW-0234">DNA repair</keyword>
<dbReference type="GO" id="GO:0003908">
    <property type="term" value="F:methylated-DNA-[protein]-cysteine S-methyltransferase activity"/>
    <property type="evidence" value="ECO:0007669"/>
    <property type="project" value="UniProtKB-EC"/>
</dbReference>
<dbReference type="CDD" id="cd06445">
    <property type="entry name" value="ATase"/>
    <property type="match status" value="1"/>
</dbReference>
<dbReference type="OrthoDB" id="9802228at2"/>
<keyword evidence="5 10" id="KW-0808">Transferase</keyword>
<sequence>MYYQIFHTLMGDFFALESKGKITILHQNLSLLPPNAKLCTTALLEKCINEVDCYLRGELKEFSLPFALSGSKFEREVYQALLSVRYGKITTYQSLALAINSPHSCRAIGNALAKNPLLLLIPCHRVICKNGKLGGYVLGEEKKRELLELEKNYNLKMSIS</sequence>
<comment type="catalytic activity">
    <reaction evidence="1">
        <text>a 4-O-methyl-thymidine in DNA + L-cysteinyl-[protein] = a thymidine in DNA + S-methyl-L-cysteinyl-[protein]</text>
        <dbReference type="Rhea" id="RHEA:53428"/>
        <dbReference type="Rhea" id="RHEA-COMP:10131"/>
        <dbReference type="Rhea" id="RHEA-COMP:10132"/>
        <dbReference type="Rhea" id="RHEA-COMP:13555"/>
        <dbReference type="Rhea" id="RHEA-COMP:13556"/>
        <dbReference type="ChEBI" id="CHEBI:29950"/>
        <dbReference type="ChEBI" id="CHEBI:82612"/>
        <dbReference type="ChEBI" id="CHEBI:137386"/>
        <dbReference type="ChEBI" id="CHEBI:137387"/>
        <dbReference type="EC" id="2.1.1.63"/>
    </reaction>
</comment>
<dbReference type="FunFam" id="1.10.10.10:FF:000214">
    <property type="entry name" value="Methylated-DNA--protein-cysteine methyltransferase"/>
    <property type="match status" value="1"/>
</dbReference>
<name>A0A3D8J4M8_9HELI</name>
<evidence type="ECO:0000259" key="9">
    <source>
        <dbReference type="Pfam" id="PF01035"/>
    </source>
</evidence>
<dbReference type="InterPro" id="IPR001497">
    <property type="entry name" value="MethylDNA_cys_MeTrfase_AS"/>
</dbReference>
<dbReference type="InterPro" id="IPR036631">
    <property type="entry name" value="MGMT_N_sf"/>
</dbReference>
<dbReference type="InterPro" id="IPR014048">
    <property type="entry name" value="MethylDNA_cys_MeTrfase_DNA-bd"/>
</dbReference>
<evidence type="ECO:0000256" key="8">
    <source>
        <dbReference type="ARBA" id="ARBA00049348"/>
    </source>
</evidence>
<dbReference type="GO" id="GO:0006281">
    <property type="term" value="P:DNA repair"/>
    <property type="evidence" value="ECO:0007669"/>
    <property type="project" value="UniProtKB-KW"/>
</dbReference>
<dbReference type="PANTHER" id="PTHR10815:SF13">
    <property type="entry name" value="METHYLATED-DNA--PROTEIN-CYSTEINE METHYLTRANSFERASE"/>
    <property type="match status" value="1"/>
</dbReference>
<feature type="domain" description="Methylated-DNA-[protein]-cysteine S-methyltransferase DNA binding" evidence="9">
    <location>
        <begin position="72"/>
        <end position="151"/>
    </location>
</feature>
<evidence type="ECO:0000256" key="1">
    <source>
        <dbReference type="ARBA" id="ARBA00001286"/>
    </source>
</evidence>
<dbReference type="Gene3D" id="1.10.10.10">
    <property type="entry name" value="Winged helix-like DNA-binding domain superfamily/Winged helix DNA-binding domain"/>
    <property type="match status" value="1"/>
</dbReference>
<dbReference type="SUPFAM" id="SSF53155">
    <property type="entry name" value="Methylated DNA-protein cysteine methyltransferase domain"/>
    <property type="match status" value="1"/>
</dbReference>
<dbReference type="Pfam" id="PF01035">
    <property type="entry name" value="DNA_binding_1"/>
    <property type="match status" value="1"/>
</dbReference>
<evidence type="ECO:0000313" key="10">
    <source>
        <dbReference type="EMBL" id="RDU71721.1"/>
    </source>
</evidence>
<evidence type="ECO:0000256" key="6">
    <source>
        <dbReference type="ARBA" id="ARBA00022763"/>
    </source>
</evidence>
<comment type="similarity">
    <text evidence="2">Belongs to the MGMT family.</text>
</comment>
<dbReference type="NCBIfam" id="TIGR00589">
    <property type="entry name" value="ogt"/>
    <property type="match status" value="1"/>
</dbReference>
<dbReference type="InterPro" id="IPR036388">
    <property type="entry name" value="WH-like_DNA-bd_sf"/>
</dbReference>
<evidence type="ECO:0000256" key="5">
    <source>
        <dbReference type="ARBA" id="ARBA00022679"/>
    </source>
</evidence>
<evidence type="ECO:0000256" key="3">
    <source>
        <dbReference type="ARBA" id="ARBA00011918"/>
    </source>
</evidence>
<proteinExistence type="inferred from homology"/>
<dbReference type="PROSITE" id="PS00374">
    <property type="entry name" value="MGMT"/>
    <property type="match status" value="1"/>
</dbReference>
<dbReference type="PANTHER" id="PTHR10815">
    <property type="entry name" value="METHYLATED-DNA--PROTEIN-CYSTEINE METHYLTRANSFERASE"/>
    <property type="match status" value="1"/>
</dbReference>
<dbReference type="Proteomes" id="UP000257045">
    <property type="component" value="Unassembled WGS sequence"/>
</dbReference>
<dbReference type="SUPFAM" id="SSF46767">
    <property type="entry name" value="Methylated DNA-protein cysteine methyltransferase, C-terminal domain"/>
    <property type="match status" value="1"/>
</dbReference>
<dbReference type="EMBL" id="NXLV01000002">
    <property type="protein sequence ID" value="RDU71721.1"/>
    <property type="molecule type" value="Genomic_DNA"/>
</dbReference>
<keyword evidence="6" id="KW-0227">DNA damage</keyword>
<evidence type="ECO:0000313" key="11">
    <source>
        <dbReference type="Proteomes" id="UP000257045"/>
    </source>
</evidence>
<keyword evidence="4 10" id="KW-0489">Methyltransferase</keyword>
<comment type="catalytic activity">
    <reaction evidence="8">
        <text>a 6-O-methyl-2'-deoxyguanosine in DNA + L-cysteinyl-[protein] = S-methyl-L-cysteinyl-[protein] + a 2'-deoxyguanosine in DNA</text>
        <dbReference type="Rhea" id="RHEA:24000"/>
        <dbReference type="Rhea" id="RHEA-COMP:10131"/>
        <dbReference type="Rhea" id="RHEA-COMP:10132"/>
        <dbReference type="Rhea" id="RHEA-COMP:11367"/>
        <dbReference type="Rhea" id="RHEA-COMP:11368"/>
        <dbReference type="ChEBI" id="CHEBI:29950"/>
        <dbReference type="ChEBI" id="CHEBI:82612"/>
        <dbReference type="ChEBI" id="CHEBI:85445"/>
        <dbReference type="ChEBI" id="CHEBI:85448"/>
        <dbReference type="EC" id="2.1.1.63"/>
    </reaction>
</comment>
<reference evidence="10 11" key="1">
    <citation type="submission" date="2018-04" db="EMBL/GenBank/DDBJ databases">
        <title>Novel Campyloabacter and Helicobacter Species and Strains.</title>
        <authorList>
            <person name="Mannion A.J."/>
            <person name="Shen Z."/>
            <person name="Fox J.G."/>
        </authorList>
    </citation>
    <scope>NUCLEOTIDE SEQUENCE [LARGE SCALE GENOMIC DNA]</scope>
    <source>
        <strain evidence="10 11">MIT 04-9366</strain>
    </source>
</reference>
<dbReference type="AlphaFoldDB" id="A0A3D8J4M8"/>
<organism evidence="10 11">
    <name type="scientific">Helicobacter brantae</name>
    <dbReference type="NCBI Taxonomy" id="375927"/>
    <lineage>
        <taxon>Bacteria</taxon>
        <taxon>Pseudomonadati</taxon>
        <taxon>Campylobacterota</taxon>
        <taxon>Epsilonproteobacteria</taxon>
        <taxon>Campylobacterales</taxon>
        <taxon>Helicobacteraceae</taxon>
        <taxon>Helicobacter</taxon>
    </lineage>
</organism>
<comment type="caution">
    <text evidence="10">The sequence shown here is derived from an EMBL/GenBank/DDBJ whole genome shotgun (WGS) entry which is preliminary data.</text>
</comment>
<dbReference type="GO" id="GO:0032259">
    <property type="term" value="P:methylation"/>
    <property type="evidence" value="ECO:0007669"/>
    <property type="project" value="UniProtKB-KW"/>
</dbReference>
<gene>
    <name evidence="10" type="ORF">CQA58_01400</name>
</gene>
<accession>A0A3D8J4M8</accession>
<keyword evidence="11" id="KW-1185">Reference proteome</keyword>
<evidence type="ECO:0000256" key="2">
    <source>
        <dbReference type="ARBA" id="ARBA00008711"/>
    </source>
</evidence>
<evidence type="ECO:0000256" key="7">
    <source>
        <dbReference type="ARBA" id="ARBA00023204"/>
    </source>
</evidence>
<evidence type="ECO:0000256" key="4">
    <source>
        <dbReference type="ARBA" id="ARBA00022603"/>
    </source>
</evidence>
<dbReference type="RefSeq" id="WP_115568931.1">
    <property type="nucleotide sequence ID" value="NZ_NXLV01000002.1"/>
</dbReference>